<proteinExistence type="predicted"/>
<dbReference type="AlphaFoldDB" id="A0A430A8H2"/>
<dbReference type="OrthoDB" id="9898458at2"/>
<dbReference type="EMBL" id="NGJY01000002">
    <property type="protein sequence ID" value="RSU03377.1"/>
    <property type="molecule type" value="Genomic_DNA"/>
</dbReference>
<organism evidence="1 2">
    <name type="scientific">Vagococcus fessus</name>
    <dbReference type="NCBI Taxonomy" id="120370"/>
    <lineage>
        <taxon>Bacteria</taxon>
        <taxon>Bacillati</taxon>
        <taxon>Bacillota</taxon>
        <taxon>Bacilli</taxon>
        <taxon>Lactobacillales</taxon>
        <taxon>Enterococcaceae</taxon>
        <taxon>Vagococcus</taxon>
    </lineage>
</organism>
<protein>
    <submittedName>
        <fullName evidence="1">Uncharacterized protein</fullName>
    </submittedName>
</protein>
<comment type="caution">
    <text evidence="1">The sequence shown here is derived from an EMBL/GenBank/DDBJ whole genome shotgun (WGS) entry which is preliminary data.</text>
</comment>
<evidence type="ECO:0000313" key="1">
    <source>
        <dbReference type="EMBL" id="RSU03377.1"/>
    </source>
</evidence>
<name>A0A430A8H2_9ENTE</name>
<evidence type="ECO:0000313" key="2">
    <source>
        <dbReference type="Proteomes" id="UP000287101"/>
    </source>
</evidence>
<reference evidence="1 2" key="1">
    <citation type="submission" date="2017-05" db="EMBL/GenBank/DDBJ databases">
        <title>Vagococcus spp. assemblies.</title>
        <authorList>
            <person name="Gulvik C.A."/>
        </authorList>
    </citation>
    <scope>NUCLEOTIDE SEQUENCE [LARGE SCALE GENOMIC DNA]</scope>
    <source>
        <strain evidence="1 2">CCUG 41755</strain>
    </source>
</reference>
<accession>A0A430A8H2</accession>
<keyword evidence="2" id="KW-1185">Reference proteome</keyword>
<gene>
    <name evidence="1" type="ORF">CBF31_06600</name>
</gene>
<dbReference type="RefSeq" id="WP_126831586.1">
    <property type="nucleotide sequence ID" value="NZ_CBCRYB010000001.1"/>
</dbReference>
<sequence length="103" mass="12023">MLKLIRELEERRPDLFVFAPCGNIQPLQVIIDFKTAKGELTAVCWVPDTVIERVTLYQGETKLSSYLLDIESEQLAHYLLENGYLELEISRIKKTTRNFTYEL</sequence>
<dbReference type="Proteomes" id="UP000287101">
    <property type="component" value="Unassembled WGS sequence"/>
</dbReference>